<feature type="repeat" description="PPR" evidence="3">
    <location>
        <begin position="208"/>
        <end position="242"/>
    </location>
</feature>
<proteinExistence type="inferred from homology"/>
<reference evidence="6" key="1">
    <citation type="journal article" date="2019" name="Toxins">
        <title>Detection of Abrin-Like and Prepropulchellin-Like Toxin Genes and Transcripts Using Whole Genome Sequencing and Full-Length Transcript Sequencing of Abrus precatorius.</title>
        <authorList>
            <person name="Hovde B.T."/>
            <person name="Daligault H.E."/>
            <person name="Hanschen E.R."/>
            <person name="Kunde Y.A."/>
            <person name="Johnson M.B."/>
            <person name="Starkenburg S.R."/>
            <person name="Johnson S.L."/>
        </authorList>
    </citation>
    <scope>NUCLEOTIDE SEQUENCE [LARGE SCALE GENOMIC DNA]</scope>
</reference>
<feature type="repeat" description="PPR" evidence="3">
    <location>
        <begin position="278"/>
        <end position="312"/>
    </location>
</feature>
<dbReference type="OrthoDB" id="185373at2759"/>
<comment type="similarity">
    <text evidence="1">Belongs to the PPR family. P subfamily.</text>
</comment>
<dbReference type="Gene3D" id="1.25.40.10">
    <property type="entry name" value="Tetratricopeptide repeat domain"/>
    <property type="match status" value="3"/>
</dbReference>
<name>A0A8B8K4I3_ABRPR</name>
<dbReference type="Pfam" id="PF17177">
    <property type="entry name" value="PPR_long"/>
    <property type="match status" value="2"/>
</dbReference>
<evidence type="ECO:0000313" key="7">
    <source>
        <dbReference type="RefSeq" id="XP_027338234.1"/>
    </source>
</evidence>
<evidence type="ECO:0000256" key="3">
    <source>
        <dbReference type="PROSITE-ProRule" id="PRU00708"/>
    </source>
</evidence>
<dbReference type="NCBIfam" id="TIGR00756">
    <property type="entry name" value="PPR"/>
    <property type="match status" value="9"/>
</dbReference>
<dbReference type="KEGG" id="aprc:113852193"/>
<dbReference type="PROSITE" id="PS51375">
    <property type="entry name" value="PPR"/>
    <property type="match status" value="9"/>
</dbReference>
<dbReference type="InterPro" id="IPR011990">
    <property type="entry name" value="TPR-like_helical_dom_sf"/>
</dbReference>
<accession>A0A8B8K4I3</accession>
<feature type="region of interest" description="Disordered" evidence="4">
    <location>
        <begin position="76"/>
        <end position="111"/>
    </location>
</feature>
<gene>
    <name evidence="7" type="primary">LOC113852193</name>
</gene>
<feature type="repeat" description="PPR" evidence="3">
    <location>
        <begin position="348"/>
        <end position="382"/>
    </location>
</feature>
<dbReference type="GO" id="GO:0003729">
    <property type="term" value="F:mRNA binding"/>
    <property type="evidence" value="ECO:0007669"/>
    <property type="project" value="TreeGrafter"/>
</dbReference>
<dbReference type="GO" id="GO:0045727">
    <property type="term" value="P:positive regulation of translation"/>
    <property type="evidence" value="ECO:0007669"/>
    <property type="project" value="TreeGrafter"/>
</dbReference>
<feature type="repeat" description="PPR" evidence="3">
    <location>
        <begin position="313"/>
        <end position="347"/>
    </location>
</feature>
<feature type="repeat" description="PPR" evidence="3">
    <location>
        <begin position="243"/>
        <end position="277"/>
    </location>
</feature>
<dbReference type="GO" id="GO:0009658">
    <property type="term" value="P:chloroplast organization"/>
    <property type="evidence" value="ECO:0007669"/>
    <property type="project" value="UniProtKB-ARBA"/>
</dbReference>
<protein>
    <submittedName>
        <fullName evidence="7">Pentatricopeptide repeat-containing protein At4g16390, chloroplastic-like</fullName>
    </submittedName>
</protein>
<evidence type="ECO:0000256" key="2">
    <source>
        <dbReference type="ARBA" id="ARBA00022737"/>
    </source>
</evidence>
<feature type="domain" description="Smr" evidence="5">
    <location>
        <begin position="601"/>
        <end position="680"/>
    </location>
</feature>
<dbReference type="GO" id="GO:0009570">
    <property type="term" value="C:chloroplast stroma"/>
    <property type="evidence" value="ECO:0007669"/>
    <property type="project" value="TreeGrafter"/>
</dbReference>
<evidence type="ECO:0000259" key="5">
    <source>
        <dbReference type="PROSITE" id="PS50828"/>
    </source>
</evidence>
<dbReference type="GeneID" id="113852193"/>
<dbReference type="Pfam" id="PF01535">
    <property type="entry name" value="PPR"/>
    <property type="match status" value="1"/>
</dbReference>
<dbReference type="RefSeq" id="XP_027338234.1">
    <property type="nucleotide sequence ID" value="XM_027482433.1"/>
</dbReference>
<reference evidence="7" key="2">
    <citation type="submission" date="2025-08" db="UniProtKB">
        <authorList>
            <consortium name="RefSeq"/>
        </authorList>
    </citation>
    <scope>IDENTIFICATION</scope>
    <source>
        <tissue evidence="7">Young leaves</tissue>
    </source>
</reference>
<dbReference type="SUPFAM" id="SSF81901">
    <property type="entry name" value="HCP-like"/>
    <property type="match status" value="1"/>
</dbReference>
<sequence length="710" mass="79563">MAQSYPLPSSSSPSSSSLSHCGIPIASFSFADSSLNLKLPYFPSSLNLSLISPHSKTLPHAFKNFNSLSDAEFDDPHAKSSSFSKTSNRFNRRSPRPKHLRYNSDEAKSPLPKLAKSLDSCNPTEENVSEILKPLGDNISGRNAVVILNAMVNPYTALLAVKYLQQKVQPETHVILYNVTLKLFRDARDYAGAEKLFDEMLRRRVKPDVITFSTIISCASVCSLPHKAVKWFEKMRQFGCEPDSFVLSSMIFAYARTGNADKAMKLYDRAKAEKWRLDTAVFSALIKMHGMSGNYDGCLNVYNDMKVFGIKPNMLTYNTLLYAMGRAKRAWNSKTIYEDMLNDGFTPNWQIYSALLQAYCRARFRGDALGVYKEMRQKGMDVDLFLYNLLFDMCADVGCVDEAVEMFVDMKSSGTCQPDHFTYASLINMYACFGKISEAEALLNEMMESGFQPNIIILTSLVHCYGKAKRADGVVKTFNQLLDLGISPDDRFCHFLLYAMTQIPEEELGKITVCIEKANPKLGSVIRYLTEKREDAEGFRKEATKLFNSLVDDVKRSTCNCLIDLCLKLGVPDRARDLLDLGLTLEIYPNLQSRSQSNWSLHLRRLSVGASLTALHVWINDLSKALESGEDLPLLLGINTGQGKDKVVPTALETYLKELKAPFRKAADKAGWFLTTREPAVSWLQSWGSTEMDTALSSKVIGVSRESLPH</sequence>
<keyword evidence="6" id="KW-1185">Reference proteome</keyword>
<feature type="repeat" description="PPR" evidence="3">
    <location>
        <begin position="383"/>
        <end position="417"/>
    </location>
</feature>
<dbReference type="PANTHER" id="PTHR47447:SF10">
    <property type="entry name" value="PENTATRICOPEPTIDE (PPR) REPEAT PROTEIN"/>
    <property type="match status" value="1"/>
</dbReference>
<feature type="repeat" description="PPR" evidence="3">
    <location>
        <begin position="173"/>
        <end position="207"/>
    </location>
</feature>
<dbReference type="FunFam" id="1.25.40.10:FF:000509">
    <property type="entry name" value="Pentatricopeptide repeat-containing protein At4g16390, chloroplastic"/>
    <property type="match status" value="1"/>
</dbReference>
<dbReference type="InterPro" id="IPR002625">
    <property type="entry name" value="Smr_dom"/>
</dbReference>
<dbReference type="PANTHER" id="PTHR47447">
    <property type="entry name" value="OS03G0856100 PROTEIN"/>
    <property type="match status" value="1"/>
</dbReference>
<dbReference type="PROSITE" id="PS50828">
    <property type="entry name" value="SMR"/>
    <property type="match status" value="1"/>
</dbReference>
<dbReference type="Pfam" id="PF13041">
    <property type="entry name" value="PPR_2"/>
    <property type="match status" value="1"/>
</dbReference>
<dbReference type="GO" id="GO:0042134">
    <property type="term" value="F:rRNA primary transcript binding"/>
    <property type="evidence" value="ECO:0007669"/>
    <property type="project" value="TreeGrafter"/>
</dbReference>
<dbReference type="AlphaFoldDB" id="A0A8B8K4I3"/>
<evidence type="ECO:0000313" key="6">
    <source>
        <dbReference type="Proteomes" id="UP000694853"/>
    </source>
</evidence>
<feature type="repeat" description="PPR" evidence="3">
    <location>
        <begin position="419"/>
        <end position="453"/>
    </location>
</feature>
<feature type="compositionally biased region" description="Basic residues" evidence="4">
    <location>
        <begin position="90"/>
        <end position="101"/>
    </location>
</feature>
<evidence type="ECO:0000256" key="1">
    <source>
        <dbReference type="ARBA" id="ARBA00007626"/>
    </source>
</evidence>
<dbReference type="SMART" id="SM00463">
    <property type="entry name" value="SMR"/>
    <property type="match status" value="1"/>
</dbReference>
<evidence type="ECO:0000256" key="4">
    <source>
        <dbReference type="SAM" id="MobiDB-lite"/>
    </source>
</evidence>
<dbReference type="Proteomes" id="UP000694853">
    <property type="component" value="Unplaced"/>
</dbReference>
<feature type="repeat" description="PPR" evidence="3">
    <location>
        <begin position="454"/>
        <end position="488"/>
    </location>
</feature>
<keyword evidence="2" id="KW-0677">Repeat</keyword>
<dbReference type="InterPro" id="IPR002885">
    <property type="entry name" value="PPR_rpt"/>
</dbReference>
<dbReference type="SUPFAM" id="SSF48452">
    <property type="entry name" value="TPR-like"/>
    <property type="match status" value="1"/>
</dbReference>
<organism evidence="6 7">
    <name type="scientific">Abrus precatorius</name>
    <name type="common">Indian licorice</name>
    <name type="synonym">Glycine abrus</name>
    <dbReference type="NCBI Taxonomy" id="3816"/>
    <lineage>
        <taxon>Eukaryota</taxon>
        <taxon>Viridiplantae</taxon>
        <taxon>Streptophyta</taxon>
        <taxon>Embryophyta</taxon>
        <taxon>Tracheophyta</taxon>
        <taxon>Spermatophyta</taxon>
        <taxon>Magnoliopsida</taxon>
        <taxon>eudicotyledons</taxon>
        <taxon>Gunneridae</taxon>
        <taxon>Pentapetalae</taxon>
        <taxon>rosids</taxon>
        <taxon>fabids</taxon>
        <taxon>Fabales</taxon>
        <taxon>Fabaceae</taxon>
        <taxon>Papilionoideae</taxon>
        <taxon>50 kb inversion clade</taxon>
        <taxon>NPAAA clade</taxon>
        <taxon>indigoferoid/millettioid clade</taxon>
        <taxon>Abreae</taxon>
        <taxon>Abrus</taxon>
    </lineage>
</organism>
<feature type="compositionally biased region" description="Polar residues" evidence="4">
    <location>
        <begin position="79"/>
        <end position="89"/>
    </location>
</feature>
<dbReference type="InterPro" id="IPR033443">
    <property type="entry name" value="PROP1-like_PPR_dom"/>
</dbReference>